<organism evidence="4">
    <name type="scientific">Rosellinia necatrix</name>
    <name type="common">White root-rot fungus</name>
    <dbReference type="NCBI Taxonomy" id="77044"/>
    <lineage>
        <taxon>Eukaryota</taxon>
        <taxon>Fungi</taxon>
        <taxon>Dikarya</taxon>
        <taxon>Ascomycota</taxon>
        <taxon>Pezizomycotina</taxon>
        <taxon>Sordariomycetes</taxon>
        <taxon>Xylariomycetidae</taxon>
        <taxon>Xylariales</taxon>
        <taxon>Xylariaceae</taxon>
        <taxon>Rosellinia</taxon>
    </lineage>
</organism>
<reference evidence="4" key="1">
    <citation type="submission" date="2016-03" db="EMBL/GenBank/DDBJ databases">
        <title>Draft genome sequence of Rosellinia necatrix.</title>
        <authorList>
            <person name="Kanematsu S."/>
        </authorList>
    </citation>
    <scope>NUCLEOTIDE SEQUENCE [LARGE SCALE GENOMIC DNA]</scope>
    <source>
        <strain evidence="4">W97</strain>
    </source>
</reference>
<dbReference type="Pfam" id="PF12660">
    <property type="entry name" value="zf-TFIIIC"/>
    <property type="match status" value="1"/>
</dbReference>
<evidence type="ECO:0000259" key="3">
    <source>
        <dbReference type="Pfam" id="PF12660"/>
    </source>
</evidence>
<dbReference type="STRING" id="77044.A0A1W2TL84"/>
<dbReference type="InterPro" id="IPR024761">
    <property type="entry name" value="TFIIIC_delta_N"/>
</dbReference>
<sequence>MSLVSPAKALPLEPFDLAILPKTTHNIAWSPDNELAIGCDDCVLVYVPDFSLSSSLSSSSSHVNGNGAHGANGKGPGFDGGSRQYGEAALRFPIAPLKSPELNRHLFDAAPAGPAFAGYTFFTGGGDGIITGHGSTLNHAVALAWSPCGLGRMSRSVLAVLTAAGIVTVYCQGASDAVESSATGTQGRTMQPWVAAWHVGGGLLVPTAEGHTSPNKKEYITAVSWARDTNTGVAVLSYMNSDNEAVLLSVQAKHDPNATPGHPGIWGVQEVARFTAEGPHPVPTDATDPDYVYSTSSFALGWSPWLDTGASRTSMLSYVSHNYIGFRQITLGSSRDGPESPQVSVSQTDASGVCLYLSTDAFVVWEDQVLKSDGFNICRGVIASPMKVQAFELPFDRCSPSTRHSTNECETTYPTEEDIIHMENPITGLIIHPPSFSHDASIPLYTLVRLSATHDNPAWHQTNLIPPPDADGGPAYDGSNNTRLRWATEISQIVEHQLPRALAHRQGNAGGEKGRGHDGGGETVTGFGSEDEFDTDDDLESDSDFDSEDEDDEDEDGDDDGDAAIRRDVFGIRGVDTEDQVHLQRVRIWGLAASPGGGTSAVFVSLHSTLELERDTFAGLRCRVLFGVHPHPYPHHPAAHHATAAAARRAEEERTLSTEAAAWEWMYAAGPPVPGFTAPARCASPGDGRAALREHFDIVARRQLCVFCDAPLAAAAGGNTSRCGNGHLFENCANTGVPITAPNVSHTCGVCGMKCLKSEELIRLAPQLRGVIEGDISPELCGGCGGKFTI</sequence>
<evidence type="ECO:0000259" key="2">
    <source>
        <dbReference type="Pfam" id="PF12657"/>
    </source>
</evidence>
<feature type="domain" description="Transcription factor IIIC putative zinc-finger" evidence="3">
    <location>
        <begin position="704"/>
        <end position="761"/>
    </location>
</feature>
<feature type="region of interest" description="Disordered" evidence="1">
    <location>
        <begin position="502"/>
        <end position="564"/>
    </location>
</feature>
<dbReference type="Proteomes" id="UP000054516">
    <property type="component" value="Unassembled WGS sequence"/>
</dbReference>
<dbReference type="Pfam" id="PF12657">
    <property type="entry name" value="TFIIIC_delta"/>
    <property type="match status" value="1"/>
</dbReference>
<name>A0A1W2TL84_ROSNE</name>
<keyword evidence="5" id="KW-1185">Reference proteome</keyword>
<evidence type="ECO:0000313" key="4">
    <source>
        <dbReference type="EMBL" id="GAP89058.2"/>
    </source>
</evidence>
<dbReference type="OrthoDB" id="192611at2759"/>
<evidence type="ECO:0000313" key="5">
    <source>
        <dbReference type="Proteomes" id="UP000054516"/>
    </source>
</evidence>
<dbReference type="AlphaFoldDB" id="A0A1W2TL84"/>
<proteinExistence type="predicted"/>
<gene>
    <name evidence="4" type="ORF">SAMD00023353_3401470</name>
</gene>
<evidence type="ECO:0000256" key="1">
    <source>
        <dbReference type="SAM" id="MobiDB-lite"/>
    </source>
</evidence>
<protein>
    <submittedName>
        <fullName evidence="4">Putative gpi-anchor transamidase-like protein</fullName>
    </submittedName>
</protein>
<feature type="compositionally biased region" description="Acidic residues" evidence="1">
    <location>
        <begin position="529"/>
        <end position="562"/>
    </location>
</feature>
<accession>A0A1W2TL84</accession>
<dbReference type="InterPro" id="IPR024764">
    <property type="entry name" value="TFIIIC_Znf"/>
</dbReference>
<dbReference type="EMBL" id="DF977479">
    <property type="protein sequence ID" value="GAP89058.2"/>
    <property type="molecule type" value="Genomic_DNA"/>
</dbReference>
<feature type="region of interest" description="Disordered" evidence="1">
    <location>
        <begin position="459"/>
        <end position="481"/>
    </location>
</feature>
<dbReference type="OMA" id="VWEWMYG"/>
<feature type="domain" description="Transcription factor IIIC 90kDa subunit N-terminal" evidence="2">
    <location>
        <begin position="29"/>
        <end position="459"/>
    </location>
</feature>